<sequence length="561" mass="62709">MLQKTYVCDCVIRALPFIIWVLSYGATTLSPKLLRYLSFAFPLLPQDPSVQLKEDFNNSTGATLPGYSGPQTSEWYLWKQLLLFPYRYVHHCFRTAQHIVQENSGGAKHRLPLCVRLVTSAFVHPNRTTLLNSTCNYLYAMTVGKPVMGRWREGLTDTTGALLGTAIGNWLFVWWAGTLTTNGGVLPGVQQYLSQRPLLARGLTLALTFLIPILHGLSAFAGRVVPGTHPMRSVTIRMAGLTDAPEEEDDRPAEIPSPLSTPSPAPMYGWFCGGEGLGYALSGFRFLYRREKVQIPGVIWGFFFDAINTFRNHVEFAAARAAAGKGATGRPLHPLEDGFHRLADGSPDRIFTAASSLPLQLTNLLSFVGGMIVAQGFRTAQDVAPLAYKVPLLSSVLLAAFPPPPLPVEVPNDLYLSARPEKQFVRIFRDYRVASSSEEATSWETTSDEGERDDDSAEVRHRPLHDLLPHVDYEDIPVPFECYCPITRAFMTEPVCTCDGFTYDREAIEEWLHRRRLTSPMTNLPLANDSLRPNLAVRAMLCEVVQQYHALHQKWDQEERV</sequence>
<dbReference type="EMBL" id="LR877160">
    <property type="protein sequence ID" value="CAD2220075.1"/>
    <property type="molecule type" value="Genomic_DNA"/>
</dbReference>
<dbReference type="PANTHER" id="PTHR46573:SF1">
    <property type="entry name" value="WD REPEAT, SAM AND U-BOX DOMAIN-CONTAINING PROTEIN 1"/>
    <property type="match status" value="1"/>
</dbReference>
<dbReference type="SUPFAM" id="SSF57850">
    <property type="entry name" value="RING/U-box"/>
    <property type="match status" value="1"/>
</dbReference>
<keyword evidence="3" id="KW-1185">Reference proteome</keyword>
<dbReference type="PROSITE" id="PS51698">
    <property type="entry name" value="U_BOX"/>
    <property type="match status" value="1"/>
</dbReference>
<reference evidence="2 3" key="1">
    <citation type="submission" date="2020-08" db="EMBL/GenBank/DDBJ databases">
        <authorList>
            <person name="Newling K."/>
            <person name="Davey J."/>
            <person name="Forrester S."/>
        </authorList>
    </citation>
    <scope>NUCLEOTIDE SEQUENCE [LARGE SCALE GENOMIC DNA]</scope>
    <source>
        <strain evidence="3">Crithidia deanei Carvalho (ATCC PRA-265)</strain>
    </source>
</reference>
<dbReference type="CDD" id="cd16655">
    <property type="entry name" value="RING-Ubox_WDSUB1-like"/>
    <property type="match status" value="1"/>
</dbReference>
<dbReference type="InterPro" id="IPR052085">
    <property type="entry name" value="WD-SAM-U-box"/>
</dbReference>
<evidence type="ECO:0000313" key="3">
    <source>
        <dbReference type="Proteomes" id="UP000515908"/>
    </source>
</evidence>
<dbReference type="InterPro" id="IPR013083">
    <property type="entry name" value="Znf_RING/FYVE/PHD"/>
</dbReference>
<gene>
    <name evidence="2" type="ORF">ADEAN_000758900</name>
</gene>
<evidence type="ECO:0000259" key="1">
    <source>
        <dbReference type="PROSITE" id="PS51698"/>
    </source>
</evidence>
<organism evidence="2 3">
    <name type="scientific">Angomonas deanei</name>
    <dbReference type="NCBI Taxonomy" id="59799"/>
    <lineage>
        <taxon>Eukaryota</taxon>
        <taxon>Discoba</taxon>
        <taxon>Euglenozoa</taxon>
        <taxon>Kinetoplastea</taxon>
        <taxon>Metakinetoplastina</taxon>
        <taxon>Trypanosomatida</taxon>
        <taxon>Trypanosomatidae</taxon>
        <taxon>Strigomonadinae</taxon>
        <taxon>Angomonas</taxon>
    </lineage>
</organism>
<feature type="domain" description="U-box" evidence="1">
    <location>
        <begin position="477"/>
        <end position="551"/>
    </location>
</feature>
<evidence type="ECO:0000313" key="2">
    <source>
        <dbReference type="EMBL" id="CAD2220075.1"/>
    </source>
</evidence>
<dbReference type="Pfam" id="PF04564">
    <property type="entry name" value="U-box"/>
    <property type="match status" value="1"/>
</dbReference>
<protein>
    <submittedName>
        <fullName evidence="2">U-box domain containing protein, putative</fullName>
    </submittedName>
</protein>
<dbReference type="InterPro" id="IPR003613">
    <property type="entry name" value="Ubox_domain"/>
</dbReference>
<dbReference type="GO" id="GO:0004842">
    <property type="term" value="F:ubiquitin-protein transferase activity"/>
    <property type="evidence" value="ECO:0007669"/>
    <property type="project" value="InterPro"/>
</dbReference>
<dbReference type="VEuPathDB" id="TriTrypDB:ADEAN_000758900"/>
<dbReference type="AlphaFoldDB" id="A0A7G2CKZ9"/>
<dbReference type="Gene3D" id="3.30.40.10">
    <property type="entry name" value="Zinc/RING finger domain, C3HC4 (zinc finger)"/>
    <property type="match status" value="1"/>
</dbReference>
<dbReference type="Proteomes" id="UP000515908">
    <property type="component" value="Chromosome 16"/>
</dbReference>
<dbReference type="PANTHER" id="PTHR46573">
    <property type="entry name" value="WD REPEAT, SAM AND U-BOX DOMAIN-CONTAINING PROTEIN 1"/>
    <property type="match status" value="1"/>
</dbReference>
<accession>A0A7G2CKZ9</accession>
<dbReference type="SMART" id="SM00504">
    <property type="entry name" value="Ubox"/>
    <property type="match status" value="1"/>
</dbReference>
<name>A0A7G2CKZ9_9TRYP</name>
<proteinExistence type="predicted"/>
<dbReference type="GO" id="GO:0016567">
    <property type="term" value="P:protein ubiquitination"/>
    <property type="evidence" value="ECO:0007669"/>
    <property type="project" value="InterPro"/>
</dbReference>